<dbReference type="Proteomes" id="UP000199399">
    <property type="component" value="Unassembled WGS sequence"/>
</dbReference>
<sequence>MMNSGFSVKEELSEGAQGPQEPDAFAYFVDPAELTQLVRGWPEGMRLLLCMDAAGLCEFVVFHNDEEHAVFDRVADILDRPVGSFAVSPEVEGHPTRRLLFSEENALLKAIQDSKTLEETAADYLINYNFAREEGLDFDELMRPRFEFDEGQGARVTTDKIFPLGSRNGRKRRKLRSGPPEGYVPSTEVKSGECFYVSLEMWLTGGRMRIASDPDQPLPMVPTLARDIAFRDDFASVYIPRDTLASDWRPKDDMVIDIPAELFPAGFSDSCQRREVKVAVMPRGIFVEFGAPIEVPEQPEPELLDPSALAPQPVAPRKSLWKSLHIPLIAVAGLGVTGLFSTIIAQTTGNDPAPRATATPAVFETVAQMQP</sequence>
<dbReference type="EMBL" id="FNBP01000015">
    <property type="protein sequence ID" value="SDG94048.1"/>
    <property type="molecule type" value="Genomic_DNA"/>
</dbReference>
<name>A0A1G7YBZ5_9RHOB</name>
<dbReference type="OrthoDB" id="7815691at2"/>
<dbReference type="STRING" id="218672.SAMN04489759_1154"/>
<accession>A0A1G7YBZ5</accession>
<reference evidence="2" key="1">
    <citation type="submission" date="2016-10" db="EMBL/GenBank/DDBJ databases">
        <authorList>
            <person name="Varghese N."/>
            <person name="Submissions S."/>
        </authorList>
    </citation>
    <scope>NUCLEOTIDE SEQUENCE [LARGE SCALE GENOMIC DNA]</scope>
    <source>
        <strain evidence="2">DSM 16477</strain>
    </source>
</reference>
<evidence type="ECO:0000313" key="2">
    <source>
        <dbReference type="Proteomes" id="UP000199399"/>
    </source>
</evidence>
<keyword evidence="2" id="KW-1185">Reference proteome</keyword>
<protein>
    <submittedName>
        <fullName evidence="1">Uncharacterized protein</fullName>
    </submittedName>
</protein>
<evidence type="ECO:0000313" key="1">
    <source>
        <dbReference type="EMBL" id="SDG94048.1"/>
    </source>
</evidence>
<organism evidence="1 2">
    <name type="scientific">Sulfitobacter delicatus</name>
    <dbReference type="NCBI Taxonomy" id="218672"/>
    <lineage>
        <taxon>Bacteria</taxon>
        <taxon>Pseudomonadati</taxon>
        <taxon>Pseudomonadota</taxon>
        <taxon>Alphaproteobacteria</taxon>
        <taxon>Rhodobacterales</taxon>
        <taxon>Roseobacteraceae</taxon>
        <taxon>Sulfitobacter</taxon>
    </lineage>
</organism>
<gene>
    <name evidence="1" type="ORF">SAMN04489759_1154</name>
</gene>
<dbReference type="RefSeq" id="WP_093744037.1">
    <property type="nucleotide sequence ID" value="NZ_FNBP01000015.1"/>
</dbReference>
<dbReference type="AlphaFoldDB" id="A0A1G7YBZ5"/>
<proteinExistence type="predicted"/>